<dbReference type="Gene3D" id="2.10.25.160">
    <property type="entry name" value="Granulin"/>
    <property type="match status" value="1"/>
</dbReference>
<feature type="domain" description="Granulins" evidence="6">
    <location>
        <begin position="130"/>
        <end position="143"/>
    </location>
</feature>
<dbReference type="InterPro" id="IPR037277">
    <property type="entry name" value="Granulin_sf"/>
</dbReference>
<evidence type="ECO:0000256" key="3">
    <source>
        <dbReference type="ARBA" id="ARBA00022525"/>
    </source>
</evidence>
<reference evidence="7" key="3">
    <citation type="submission" date="2023-05" db="EMBL/GenBank/DDBJ databases">
        <authorList>
            <person name="Smith C.H."/>
        </authorList>
    </citation>
    <scope>NUCLEOTIDE SEQUENCE</scope>
    <source>
        <strain evidence="7">CHS0354</strain>
        <tissue evidence="7">Mantle</tissue>
    </source>
</reference>
<protein>
    <recommendedName>
        <fullName evidence="6">Granulins domain-containing protein</fullName>
    </recommendedName>
</protein>
<dbReference type="InterPro" id="IPR039036">
    <property type="entry name" value="Granulin_fam"/>
</dbReference>
<organism evidence="7 8">
    <name type="scientific">Potamilus streckersoni</name>
    <dbReference type="NCBI Taxonomy" id="2493646"/>
    <lineage>
        <taxon>Eukaryota</taxon>
        <taxon>Metazoa</taxon>
        <taxon>Spiralia</taxon>
        <taxon>Lophotrochozoa</taxon>
        <taxon>Mollusca</taxon>
        <taxon>Bivalvia</taxon>
        <taxon>Autobranchia</taxon>
        <taxon>Heteroconchia</taxon>
        <taxon>Palaeoheterodonta</taxon>
        <taxon>Unionida</taxon>
        <taxon>Unionoidea</taxon>
        <taxon>Unionidae</taxon>
        <taxon>Ambleminae</taxon>
        <taxon>Lampsilini</taxon>
        <taxon>Potamilus</taxon>
    </lineage>
</organism>
<keyword evidence="4" id="KW-1015">Disulfide bond</keyword>
<dbReference type="PANTHER" id="PTHR12274">
    <property type="entry name" value="GRANULIN"/>
    <property type="match status" value="1"/>
</dbReference>
<dbReference type="AlphaFoldDB" id="A0AAE0VWP3"/>
<keyword evidence="5" id="KW-0732">Signal</keyword>
<evidence type="ECO:0000259" key="6">
    <source>
        <dbReference type="PROSITE" id="PS00799"/>
    </source>
</evidence>
<dbReference type="PANTHER" id="PTHR12274:SF3">
    <property type="entry name" value="PROGRANULIN"/>
    <property type="match status" value="1"/>
</dbReference>
<feature type="signal peptide" evidence="5">
    <location>
        <begin position="1"/>
        <end position="27"/>
    </location>
</feature>
<evidence type="ECO:0000256" key="2">
    <source>
        <dbReference type="ARBA" id="ARBA00010093"/>
    </source>
</evidence>
<evidence type="ECO:0000256" key="5">
    <source>
        <dbReference type="SAM" id="SignalP"/>
    </source>
</evidence>
<feature type="chain" id="PRO_5042060300" description="Granulins domain-containing protein" evidence="5">
    <location>
        <begin position="28"/>
        <end position="149"/>
    </location>
</feature>
<evidence type="ECO:0000256" key="4">
    <source>
        <dbReference type="ARBA" id="ARBA00023157"/>
    </source>
</evidence>
<accession>A0AAE0VWP3</accession>
<evidence type="ECO:0000313" key="7">
    <source>
        <dbReference type="EMBL" id="KAK3592007.1"/>
    </source>
</evidence>
<comment type="caution">
    <text evidence="7">The sequence shown here is derived from an EMBL/GenBank/DDBJ whole genome shotgun (WGS) entry which is preliminary data.</text>
</comment>
<dbReference type="PROSITE" id="PS00799">
    <property type="entry name" value="GRANULINS"/>
    <property type="match status" value="1"/>
</dbReference>
<name>A0AAE0VWP3_9BIVA</name>
<keyword evidence="8" id="KW-1185">Reference proteome</keyword>
<proteinExistence type="inferred from homology"/>
<evidence type="ECO:0000313" key="8">
    <source>
        <dbReference type="Proteomes" id="UP001195483"/>
    </source>
</evidence>
<dbReference type="Pfam" id="PF00396">
    <property type="entry name" value="Granulin"/>
    <property type="match status" value="1"/>
</dbReference>
<evidence type="ECO:0000256" key="1">
    <source>
        <dbReference type="ARBA" id="ARBA00004613"/>
    </source>
</evidence>
<dbReference type="Proteomes" id="UP001195483">
    <property type="component" value="Unassembled WGS sequence"/>
</dbReference>
<reference evidence="7" key="2">
    <citation type="journal article" date="2021" name="Genome Biol. Evol.">
        <title>Developing a high-quality reference genome for a parasitic bivalve with doubly uniparental inheritance (Bivalvia: Unionida).</title>
        <authorList>
            <person name="Smith C.H."/>
        </authorList>
    </citation>
    <scope>NUCLEOTIDE SEQUENCE</scope>
    <source>
        <strain evidence="7">CHS0354</strain>
        <tissue evidence="7">Mantle</tissue>
    </source>
</reference>
<dbReference type="EMBL" id="JAEAOA010001885">
    <property type="protein sequence ID" value="KAK3592007.1"/>
    <property type="molecule type" value="Genomic_DNA"/>
</dbReference>
<dbReference type="InterPro" id="IPR000118">
    <property type="entry name" value="Granulin"/>
</dbReference>
<sequence length="149" mass="16216">MQAHSGKQMKTSKMLMFLLVLIIMVSANPFLVEQMHVQRTALCFDGEIQCPPDHECCKLEAGKIGCCLQQEMGQEMHKRLERTQASSLTAVNITANSPCSDPTYTCPGLQTCCCSSTGFGCCPYDKGICCSDGRHCCPSGKVCIGNVCY</sequence>
<keyword evidence="3" id="KW-0964">Secreted</keyword>
<gene>
    <name evidence="7" type="ORF">CHS0354_031515</name>
</gene>
<comment type="subcellular location">
    <subcellularLocation>
        <location evidence="1">Secreted</location>
    </subcellularLocation>
</comment>
<comment type="similarity">
    <text evidence="2">Belongs to the granulin family.</text>
</comment>
<reference evidence="7" key="1">
    <citation type="journal article" date="2021" name="Genome Biol. Evol.">
        <title>A High-Quality Reference Genome for a Parasitic Bivalve with Doubly Uniparental Inheritance (Bivalvia: Unionida).</title>
        <authorList>
            <person name="Smith C.H."/>
        </authorList>
    </citation>
    <scope>NUCLEOTIDE SEQUENCE</scope>
    <source>
        <strain evidence="7">CHS0354</strain>
    </source>
</reference>
<dbReference type="SMART" id="SM00277">
    <property type="entry name" value="GRAN"/>
    <property type="match status" value="1"/>
</dbReference>
<dbReference type="GO" id="GO:0005576">
    <property type="term" value="C:extracellular region"/>
    <property type="evidence" value="ECO:0007669"/>
    <property type="project" value="UniProtKB-SubCell"/>
</dbReference>